<sequence>MKKLLLLLLITTASFSQKIYKGNVSDQGTPIPGVSVCVVNTSRCTFTDFNGNYSIEVKYGDKLRISYLGMKTQIITIGANMKLEGDGSVAPIVSDDYLENLKKPKDSIKATRSSGNYYFDITDYFYNLYNQTLMKISRDNSGVYNAKTYHQYSKAAFQVNQEFVYSTPMRLPKYQNQFAQGRSLNGDLTYQSPQTNEIFSWGPNVSALQYSANPSEYYPQGDIINRNSSSGNPLQLFNSNSFLQNTQDNKLSFSAQIESPKRNTFKIDFGYKTGNTVIPTSRNNEITTSLKYSRTLSYNSTIDAILSYNDFENNFSNSNFGINKAIFANAVTPIHFDNHFASTLSNGLQRSYAANENNPYYLIENNLDQNKSKTISFNFNHIYSYDHYSNTFNTSFQSSEIRNRSGQGFYLAAINTPNFDKRSEGFRSFSVSDVLRRNFGYMKFIESKIDFRFQQRDLDRTFYSSFIVPSDIPSNGSIHDKIDVLQKRFEILYNINGAYYFSNALGSNEEFILKAGSNLNYSSTVNNNLLFNYSGAAEMKRLFNTSLNFTASHTFTQTEPSLQNNNLNFNSLQYQVSQFKQLRNNLELITPKNAIPTKENITNLTLSYRAAYYWNFYVEYYYKNVQDLYAPVSNLNSFTWSPDVNYKQNGLEFEIEKQTERSRDFNYGFNLNFTYYKNKVTSLNNNQTRIPFAGFADVNKNYIVGQPLGVLVGSGYLRDQNQNVIVDNDGFPMVDPQQKILGDPNPDFVVGFFNSFRYKDFSLNLSFDWSKGGEIWNGTEQTLNYYGKSQLTGSQRDVVNYVFNGVTPSGDLNTKTVSFYDSNLPVEQNRWVRYGTSGVAEDAVQDASYFRLNSINLAYTSDYGIFRNKLMFTISVFMNNVFVVAKSKTAFSNNAMFGSIDTSGLEYFNSPMMKSFGSSLTIKF</sequence>
<proteinExistence type="predicted"/>
<gene>
    <name evidence="1" type="ORF">ACFOY0_15330</name>
</gene>
<dbReference type="InterPro" id="IPR008969">
    <property type="entry name" value="CarboxyPept-like_regulatory"/>
</dbReference>
<comment type="caution">
    <text evidence="1">The sequence shown here is derived from an EMBL/GenBank/DDBJ whole genome shotgun (WGS) entry which is preliminary data.</text>
</comment>
<dbReference type="RefSeq" id="WP_179007486.1">
    <property type="nucleotide sequence ID" value="NZ_JBHSCO010000004.1"/>
</dbReference>
<dbReference type="Pfam" id="PF13715">
    <property type="entry name" value="CarbopepD_reg_2"/>
    <property type="match status" value="1"/>
</dbReference>
<protein>
    <submittedName>
        <fullName evidence="1">Carboxypeptidase-like regulatory domain-containing protein</fullName>
    </submittedName>
</protein>
<evidence type="ECO:0000313" key="2">
    <source>
        <dbReference type="Proteomes" id="UP001595719"/>
    </source>
</evidence>
<dbReference type="SUPFAM" id="SSF56935">
    <property type="entry name" value="Porins"/>
    <property type="match status" value="1"/>
</dbReference>
<name>A0ABV8W8T0_9FLAO</name>
<organism evidence="1 2">
    <name type="scientific">Flavobacterium quisquiliarum</name>
    <dbReference type="NCBI Taxonomy" id="1834436"/>
    <lineage>
        <taxon>Bacteria</taxon>
        <taxon>Pseudomonadati</taxon>
        <taxon>Bacteroidota</taxon>
        <taxon>Flavobacteriia</taxon>
        <taxon>Flavobacteriales</taxon>
        <taxon>Flavobacteriaceae</taxon>
        <taxon>Flavobacterium</taxon>
    </lineage>
</organism>
<keyword evidence="2" id="KW-1185">Reference proteome</keyword>
<dbReference type="EMBL" id="JBHSCO010000004">
    <property type="protein sequence ID" value="MFC4392371.1"/>
    <property type="molecule type" value="Genomic_DNA"/>
</dbReference>
<reference evidence="2" key="1">
    <citation type="journal article" date="2019" name="Int. J. Syst. Evol. Microbiol.">
        <title>The Global Catalogue of Microorganisms (GCM) 10K type strain sequencing project: providing services to taxonomists for standard genome sequencing and annotation.</title>
        <authorList>
            <consortium name="The Broad Institute Genomics Platform"/>
            <consortium name="The Broad Institute Genome Sequencing Center for Infectious Disease"/>
            <person name="Wu L."/>
            <person name="Ma J."/>
        </authorList>
    </citation>
    <scope>NUCLEOTIDE SEQUENCE [LARGE SCALE GENOMIC DNA]</scope>
    <source>
        <strain evidence="2">CGMCC 1.15345</strain>
    </source>
</reference>
<dbReference type="SUPFAM" id="SSF49464">
    <property type="entry name" value="Carboxypeptidase regulatory domain-like"/>
    <property type="match status" value="1"/>
</dbReference>
<accession>A0ABV8W8T0</accession>
<dbReference type="Proteomes" id="UP001595719">
    <property type="component" value="Unassembled WGS sequence"/>
</dbReference>
<evidence type="ECO:0000313" key="1">
    <source>
        <dbReference type="EMBL" id="MFC4392371.1"/>
    </source>
</evidence>